<proteinExistence type="predicted"/>
<sequence length="42" mass="4841">MQNQHLEDADYANLPNCSDIYIMCIPKRHPVIGHPLLPKILK</sequence>
<accession>A0A0V0SSC7</accession>
<dbReference type="AlphaFoldDB" id="A0A0V0SSC7"/>
<organism evidence="1 2">
    <name type="scientific">Trichinella murrelli</name>
    <dbReference type="NCBI Taxonomy" id="144512"/>
    <lineage>
        <taxon>Eukaryota</taxon>
        <taxon>Metazoa</taxon>
        <taxon>Ecdysozoa</taxon>
        <taxon>Nematoda</taxon>
        <taxon>Enoplea</taxon>
        <taxon>Dorylaimia</taxon>
        <taxon>Trichinellida</taxon>
        <taxon>Trichinellidae</taxon>
        <taxon>Trichinella</taxon>
    </lineage>
</organism>
<keyword evidence="2" id="KW-1185">Reference proteome</keyword>
<gene>
    <name evidence="1" type="ORF">T05_16409</name>
</gene>
<name>A0A0V0SSC7_9BILA</name>
<evidence type="ECO:0000313" key="1">
    <source>
        <dbReference type="EMBL" id="KRX29633.1"/>
    </source>
</evidence>
<evidence type="ECO:0000313" key="2">
    <source>
        <dbReference type="Proteomes" id="UP000055048"/>
    </source>
</evidence>
<protein>
    <submittedName>
        <fullName evidence="1">Uncharacterized protein</fullName>
    </submittedName>
</protein>
<reference evidence="1 2" key="1">
    <citation type="submission" date="2015-01" db="EMBL/GenBank/DDBJ databases">
        <title>Evolution of Trichinella species and genotypes.</title>
        <authorList>
            <person name="Korhonen P.K."/>
            <person name="Edoardo P."/>
            <person name="Giuseppe L.R."/>
            <person name="Gasser R.B."/>
        </authorList>
    </citation>
    <scope>NUCLEOTIDE SEQUENCE [LARGE SCALE GENOMIC DNA]</scope>
    <source>
        <strain evidence="1">ISS417</strain>
    </source>
</reference>
<dbReference type="EMBL" id="JYDJ01003113">
    <property type="protein sequence ID" value="KRX29633.1"/>
    <property type="molecule type" value="Genomic_DNA"/>
</dbReference>
<comment type="caution">
    <text evidence="1">The sequence shown here is derived from an EMBL/GenBank/DDBJ whole genome shotgun (WGS) entry which is preliminary data.</text>
</comment>
<dbReference type="Proteomes" id="UP000055048">
    <property type="component" value="Unassembled WGS sequence"/>
</dbReference>